<name>A0A917K0Y2_9PSEU</name>
<evidence type="ECO:0000313" key="4">
    <source>
        <dbReference type="EMBL" id="GGI93808.1"/>
    </source>
</evidence>
<feature type="coiled-coil region" evidence="1">
    <location>
        <begin position="120"/>
        <end position="147"/>
    </location>
</feature>
<evidence type="ECO:0000313" key="3">
    <source>
        <dbReference type="EMBL" id="GAA0504737.1"/>
    </source>
</evidence>
<gene>
    <name evidence="3" type="ORF">GCM10009545_03160</name>
    <name evidence="4" type="ORF">GCM10011581_33690</name>
</gene>
<keyword evidence="1" id="KW-0175">Coiled coil</keyword>
<dbReference type="EMBL" id="BAAAHC010000003">
    <property type="protein sequence ID" value="GAA0504737.1"/>
    <property type="molecule type" value="Genomic_DNA"/>
</dbReference>
<evidence type="ECO:0000256" key="1">
    <source>
        <dbReference type="SAM" id="Coils"/>
    </source>
</evidence>
<feature type="region of interest" description="Disordered" evidence="2">
    <location>
        <begin position="1"/>
        <end position="68"/>
    </location>
</feature>
<evidence type="ECO:0000256" key="2">
    <source>
        <dbReference type="SAM" id="MobiDB-lite"/>
    </source>
</evidence>
<proteinExistence type="predicted"/>
<reference evidence="4" key="4">
    <citation type="submission" date="2020-09" db="EMBL/GenBank/DDBJ databases">
        <authorList>
            <person name="Sun Q."/>
            <person name="Zhou Y."/>
        </authorList>
    </citation>
    <scope>NUCLEOTIDE SEQUENCE</scope>
    <source>
        <strain evidence="4">CGMCC 4.7206</strain>
    </source>
</reference>
<keyword evidence="6" id="KW-1185">Reference proteome</keyword>
<comment type="caution">
    <text evidence="4">The sequence shown here is derived from an EMBL/GenBank/DDBJ whole genome shotgun (WGS) entry which is preliminary data.</text>
</comment>
<reference evidence="3" key="1">
    <citation type="journal article" date="2014" name="Int. J. Syst. Evol. Microbiol.">
        <title>Complete genome of a new Firmicutes species belonging to the dominant human colonic microbiota ('Ruminococcus bicirculans') reveals two chromosomes and a selective capacity to utilize plant glucans.</title>
        <authorList>
            <consortium name="NISC Comparative Sequencing Program"/>
            <person name="Wegmann U."/>
            <person name="Louis P."/>
            <person name="Goesmann A."/>
            <person name="Henrissat B."/>
            <person name="Duncan S.H."/>
            <person name="Flint H.J."/>
        </authorList>
    </citation>
    <scope>NUCLEOTIDE SEQUENCE</scope>
    <source>
        <strain evidence="3">JCM 10664</strain>
    </source>
</reference>
<dbReference type="Proteomes" id="UP001500220">
    <property type="component" value="Unassembled WGS sequence"/>
</dbReference>
<dbReference type="EMBL" id="BMMT01000011">
    <property type="protein sequence ID" value="GGI93808.1"/>
    <property type="molecule type" value="Genomic_DNA"/>
</dbReference>
<dbReference type="Pfam" id="PF19844">
    <property type="entry name" value="DUF6319"/>
    <property type="match status" value="1"/>
</dbReference>
<dbReference type="RefSeq" id="WP_188988735.1">
    <property type="nucleotide sequence ID" value="NZ_BAAAHC010000003.1"/>
</dbReference>
<evidence type="ECO:0000313" key="5">
    <source>
        <dbReference type="Proteomes" id="UP000597989"/>
    </source>
</evidence>
<feature type="compositionally biased region" description="Polar residues" evidence="2">
    <location>
        <begin position="21"/>
        <end position="43"/>
    </location>
</feature>
<sequence>MTEEQTATEQTAPVSAEPPQAASTPAVTSENTAEAPSANTTAQPAPAEEAPKKPRARKQSTAKKTRTVELTLTVTGTADGEWQADLMHAGKRVVQGLPIPASAVSKAAAELHQEISETIESVLTAARQQHEAKLAELEAEMERVRKALAGLES</sequence>
<reference evidence="3" key="5">
    <citation type="submission" date="2023-12" db="EMBL/GenBank/DDBJ databases">
        <authorList>
            <person name="Sun Q."/>
            <person name="Inoue M."/>
        </authorList>
    </citation>
    <scope>NUCLEOTIDE SEQUENCE</scope>
    <source>
        <strain evidence="3">JCM 10664</strain>
    </source>
</reference>
<evidence type="ECO:0000313" key="6">
    <source>
        <dbReference type="Proteomes" id="UP001500220"/>
    </source>
</evidence>
<reference evidence="4 5" key="2">
    <citation type="journal article" date="2014" name="Int. J. Syst. Evol. Microbiol.">
        <title>Complete genome sequence of Corynebacterium casei LMG S-19264T (=DSM 44701T), isolated from a smear-ripened cheese.</title>
        <authorList>
            <consortium name="US DOE Joint Genome Institute (JGI-PGF)"/>
            <person name="Walter F."/>
            <person name="Albersmeier A."/>
            <person name="Kalinowski J."/>
            <person name="Ruckert C."/>
        </authorList>
    </citation>
    <scope>NUCLEOTIDE SEQUENCE [LARGE SCALE GENOMIC DNA]</scope>
    <source>
        <strain evidence="4 5">CGMCC 4.7206</strain>
    </source>
</reference>
<feature type="compositionally biased region" description="Basic residues" evidence="2">
    <location>
        <begin position="53"/>
        <end position="65"/>
    </location>
</feature>
<protein>
    <submittedName>
        <fullName evidence="3">DUF6319 family protein</fullName>
    </submittedName>
</protein>
<dbReference type="Proteomes" id="UP000597989">
    <property type="component" value="Unassembled WGS sequence"/>
</dbReference>
<dbReference type="AlphaFoldDB" id="A0A917K0Y2"/>
<organism evidence="4 5">
    <name type="scientific">Saccharopolyspora thermophila</name>
    <dbReference type="NCBI Taxonomy" id="89367"/>
    <lineage>
        <taxon>Bacteria</taxon>
        <taxon>Bacillati</taxon>
        <taxon>Actinomycetota</taxon>
        <taxon>Actinomycetes</taxon>
        <taxon>Pseudonocardiales</taxon>
        <taxon>Pseudonocardiaceae</taxon>
        <taxon>Saccharopolyspora</taxon>
    </lineage>
</organism>
<reference evidence="6" key="3">
    <citation type="journal article" date="2019" name="Int. J. Syst. Evol. Microbiol.">
        <title>The Global Catalogue of Microorganisms (GCM) 10K type strain sequencing project: providing services to taxonomists for standard genome sequencing and annotation.</title>
        <authorList>
            <consortium name="The Broad Institute Genomics Platform"/>
            <consortium name="The Broad Institute Genome Sequencing Center for Infectious Disease"/>
            <person name="Wu L."/>
            <person name="Ma J."/>
        </authorList>
    </citation>
    <scope>NUCLEOTIDE SEQUENCE [LARGE SCALE GENOMIC DNA]</scope>
    <source>
        <strain evidence="6">JCM 10664</strain>
    </source>
</reference>
<dbReference type="InterPro" id="IPR046282">
    <property type="entry name" value="DUF6319"/>
</dbReference>
<accession>A0A917K0Y2</accession>
<feature type="compositionally biased region" description="Low complexity" evidence="2">
    <location>
        <begin position="1"/>
        <end position="12"/>
    </location>
</feature>